<feature type="domain" description="Cystatin" evidence="4">
    <location>
        <begin position="115"/>
        <end position="203"/>
    </location>
</feature>
<keyword evidence="6" id="KW-1185">Reference proteome</keyword>
<evidence type="ECO:0000313" key="5">
    <source>
        <dbReference type="EMBL" id="GER44383.1"/>
    </source>
</evidence>
<dbReference type="PANTHER" id="PTHR47364">
    <property type="entry name" value="CYSTEINE PROTEINASE INHIBITOR 5"/>
    <property type="match status" value="1"/>
</dbReference>
<dbReference type="PANTHER" id="PTHR47364:SF2">
    <property type="entry name" value="CYSTEINE PROTEINASE INHIBITOR 5"/>
    <property type="match status" value="1"/>
</dbReference>
<protein>
    <submittedName>
        <fullName evidence="5">Cysteine proteinase inhibitor 5</fullName>
    </submittedName>
</protein>
<name>A0A5A7QGE8_STRAF</name>
<dbReference type="InterPro" id="IPR000010">
    <property type="entry name" value="Cystatin_dom"/>
</dbReference>
<dbReference type="Gene3D" id="3.10.450.10">
    <property type="match status" value="2"/>
</dbReference>
<evidence type="ECO:0000256" key="3">
    <source>
        <dbReference type="SAM" id="SignalP"/>
    </source>
</evidence>
<dbReference type="InterPro" id="IPR046350">
    <property type="entry name" value="Cystatin_sf"/>
</dbReference>
<organism evidence="5 6">
    <name type="scientific">Striga asiatica</name>
    <name type="common">Asiatic witchweed</name>
    <name type="synonym">Buchnera asiatica</name>
    <dbReference type="NCBI Taxonomy" id="4170"/>
    <lineage>
        <taxon>Eukaryota</taxon>
        <taxon>Viridiplantae</taxon>
        <taxon>Streptophyta</taxon>
        <taxon>Embryophyta</taxon>
        <taxon>Tracheophyta</taxon>
        <taxon>Spermatophyta</taxon>
        <taxon>Magnoliopsida</taxon>
        <taxon>eudicotyledons</taxon>
        <taxon>Gunneridae</taxon>
        <taxon>Pentapetalae</taxon>
        <taxon>asterids</taxon>
        <taxon>lamiids</taxon>
        <taxon>Lamiales</taxon>
        <taxon>Orobanchaceae</taxon>
        <taxon>Buchnereae</taxon>
        <taxon>Striga</taxon>
    </lineage>
</organism>
<proteinExistence type="predicted"/>
<dbReference type="CDD" id="cd00042">
    <property type="entry name" value="CY"/>
    <property type="match status" value="1"/>
</dbReference>
<evidence type="ECO:0000313" key="6">
    <source>
        <dbReference type="Proteomes" id="UP000325081"/>
    </source>
</evidence>
<dbReference type="Proteomes" id="UP000325081">
    <property type="component" value="Unassembled WGS sequence"/>
</dbReference>
<dbReference type="SUPFAM" id="SSF54403">
    <property type="entry name" value="Cystatin/monellin"/>
    <property type="match status" value="2"/>
</dbReference>
<evidence type="ECO:0000259" key="4">
    <source>
        <dbReference type="Pfam" id="PF16845"/>
    </source>
</evidence>
<evidence type="ECO:0000256" key="1">
    <source>
        <dbReference type="ARBA" id="ARBA00022690"/>
    </source>
</evidence>
<dbReference type="GO" id="GO:0004869">
    <property type="term" value="F:cysteine-type endopeptidase inhibitor activity"/>
    <property type="evidence" value="ECO:0007669"/>
    <property type="project" value="UniProtKB-KW"/>
</dbReference>
<sequence length="212" mass="24132">MPLISRYFLFSFILLNIGGSGCDRWIPLTLDDIESDYMVELANYTVDEQNIKKKTNLVFKQLFSGFKQADSGLEYALFEEATDYGNCTTAVRNSCASHKKIGGSGCDRWIPLTLDDIESDYMVELANYTVDEHNIKKKTNLVFKQLFSGFKQAESGLEYALFEEATDYGNCTTAVRNSCGVDGNYTAVVKVLEWYTQLVSFTKNKRMRLEVW</sequence>
<accession>A0A5A7QGE8</accession>
<keyword evidence="1" id="KW-0646">Protease inhibitor</keyword>
<feature type="chain" id="PRO_5022802831" evidence="3">
    <location>
        <begin position="23"/>
        <end position="212"/>
    </location>
</feature>
<reference evidence="6" key="1">
    <citation type="journal article" date="2019" name="Curr. Biol.">
        <title>Genome Sequence of Striga asiatica Provides Insight into the Evolution of Plant Parasitism.</title>
        <authorList>
            <person name="Yoshida S."/>
            <person name="Kim S."/>
            <person name="Wafula E.K."/>
            <person name="Tanskanen J."/>
            <person name="Kim Y.M."/>
            <person name="Honaas L."/>
            <person name="Yang Z."/>
            <person name="Spallek T."/>
            <person name="Conn C.E."/>
            <person name="Ichihashi Y."/>
            <person name="Cheong K."/>
            <person name="Cui S."/>
            <person name="Der J.P."/>
            <person name="Gundlach H."/>
            <person name="Jiao Y."/>
            <person name="Hori C."/>
            <person name="Ishida J.K."/>
            <person name="Kasahara H."/>
            <person name="Kiba T."/>
            <person name="Kim M.S."/>
            <person name="Koo N."/>
            <person name="Laohavisit A."/>
            <person name="Lee Y.H."/>
            <person name="Lumba S."/>
            <person name="McCourt P."/>
            <person name="Mortimer J.C."/>
            <person name="Mutuku J.M."/>
            <person name="Nomura T."/>
            <person name="Sasaki-Sekimoto Y."/>
            <person name="Seto Y."/>
            <person name="Wang Y."/>
            <person name="Wakatake T."/>
            <person name="Sakakibara H."/>
            <person name="Demura T."/>
            <person name="Yamaguchi S."/>
            <person name="Yoneyama K."/>
            <person name="Manabe R.I."/>
            <person name="Nelson D.C."/>
            <person name="Schulman A.H."/>
            <person name="Timko M.P."/>
            <person name="dePamphilis C.W."/>
            <person name="Choi D."/>
            <person name="Shirasu K."/>
        </authorList>
    </citation>
    <scope>NUCLEOTIDE SEQUENCE [LARGE SCALE GENOMIC DNA]</scope>
    <source>
        <strain evidence="6">cv. UVA1</strain>
    </source>
</reference>
<dbReference type="EMBL" id="BKCP01006926">
    <property type="protein sequence ID" value="GER44383.1"/>
    <property type="molecule type" value="Genomic_DNA"/>
</dbReference>
<feature type="signal peptide" evidence="3">
    <location>
        <begin position="1"/>
        <end position="22"/>
    </location>
</feature>
<dbReference type="PROSITE" id="PS51257">
    <property type="entry name" value="PROKAR_LIPOPROTEIN"/>
    <property type="match status" value="1"/>
</dbReference>
<feature type="domain" description="Cystatin" evidence="4">
    <location>
        <begin position="31"/>
        <end position="88"/>
    </location>
</feature>
<gene>
    <name evidence="5" type="ORF">STAS_21282</name>
</gene>
<keyword evidence="2" id="KW-0789">Thiol protease inhibitor</keyword>
<keyword evidence="3" id="KW-0732">Signal</keyword>
<dbReference type="Pfam" id="PF16845">
    <property type="entry name" value="SQAPI"/>
    <property type="match status" value="2"/>
</dbReference>
<dbReference type="AlphaFoldDB" id="A0A5A7QGE8"/>
<comment type="caution">
    <text evidence="5">The sequence shown here is derived from an EMBL/GenBank/DDBJ whole genome shotgun (WGS) entry which is preliminary data.</text>
</comment>
<evidence type="ECO:0000256" key="2">
    <source>
        <dbReference type="ARBA" id="ARBA00022704"/>
    </source>
</evidence>